<evidence type="ECO:0000313" key="2">
    <source>
        <dbReference type="Proteomes" id="UP000502005"/>
    </source>
</evidence>
<name>A0A6B9G9Z3_PANCY</name>
<sequence length="63" mass="7640">MNIPKDSYTIDEISNESLCFIYENMMWKIFYSERGQRTEERYYSNEDDACQAFLQRLTHMLGI</sequence>
<dbReference type="Proteomes" id="UP000502005">
    <property type="component" value="Plasmid pNE1B"/>
</dbReference>
<keyword evidence="1" id="KW-0614">Plasmid</keyword>
<dbReference type="EMBL" id="CP024770">
    <property type="protein sequence ID" value="QGY33312.1"/>
    <property type="molecule type" value="Genomic_DNA"/>
</dbReference>
<proteinExistence type="predicted"/>
<protein>
    <submittedName>
        <fullName evidence="1">Uncharacterized protein</fullName>
    </submittedName>
</protein>
<gene>
    <name evidence="1" type="ORF">CUN67_29550</name>
</gene>
<accession>A0A6B9G9Z3</accession>
<organism evidence="1 2">
    <name type="scientific">Pantoea cypripedii</name>
    <name type="common">Pectobacterium cypripedii</name>
    <name type="synonym">Erwinia cypripedii</name>
    <dbReference type="NCBI Taxonomy" id="55209"/>
    <lineage>
        <taxon>Bacteria</taxon>
        <taxon>Pseudomonadati</taxon>
        <taxon>Pseudomonadota</taxon>
        <taxon>Gammaproteobacteria</taxon>
        <taxon>Enterobacterales</taxon>
        <taxon>Erwiniaceae</taxon>
        <taxon>Pantoea</taxon>
    </lineage>
</organism>
<geneLocation type="plasmid" evidence="2">
    <name>pne1b</name>
</geneLocation>
<evidence type="ECO:0000313" key="1">
    <source>
        <dbReference type="EMBL" id="QGY33312.1"/>
    </source>
</evidence>
<dbReference type="AlphaFoldDB" id="A0A6B9G9Z3"/>
<reference evidence="1 2" key="1">
    <citation type="submission" date="2017-11" db="EMBL/GenBank/DDBJ databases">
        <title>Genome sequence of Pantoea cypripedii NE1.</title>
        <authorList>
            <person name="Nascimento F.X."/>
        </authorList>
    </citation>
    <scope>NUCLEOTIDE SEQUENCE [LARGE SCALE GENOMIC DNA]</scope>
    <source>
        <strain evidence="1 2">NE1</strain>
        <plasmid evidence="2">pne1b</plasmid>
    </source>
</reference>